<name>A0ABD1JTZ9_9TELE</name>
<evidence type="ECO:0008006" key="4">
    <source>
        <dbReference type="Google" id="ProtNLM"/>
    </source>
</evidence>
<feature type="compositionally biased region" description="Polar residues" evidence="1">
    <location>
        <begin position="1"/>
        <end position="18"/>
    </location>
</feature>
<reference evidence="2 3" key="1">
    <citation type="submission" date="2024-09" db="EMBL/GenBank/DDBJ databases">
        <title>A chromosome-level genome assembly of Gray's grenadier anchovy, Coilia grayii.</title>
        <authorList>
            <person name="Fu Z."/>
        </authorList>
    </citation>
    <scope>NUCLEOTIDE SEQUENCE [LARGE SCALE GENOMIC DNA]</scope>
    <source>
        <strain evidence="2">G4</strain>
        <tissue evidence="2">Muscle</tissue>
    </source>
</reference>
<keyword evidence="3" id="KW-1185">Reference proteome</keyword>
<evidence type="ECO:0000313" key="2">
    <source>
        <dbReference type="EMBL" id="KAL2090290.1"/>
    </source>
</evidence>
<evidence type="ECO:0000313" key="3">
    <source>
        <dbReference type="Proteomes" id="UP001591681"/>
    </source>
</evidence>
<feature type="region of interest" description="Disordered" evidence="1">
    <location>
        <begin position="1"/>
        <end position="76"/>
    </location>
</feature>
<dbReference type="Proteomes" id="UP001591681">
    <property type="component" value="Unassembled WGS sequence"/>
</dbReference>
<dbReference type="AlphaFoldDB" id="A0ABD1JTZ9"/>
<evidence type="ECO:0000256" key="1">
    <source>
        <dbReference type="SAM" id="MobiDB-lite"/>
    </source>
</evidence>
<proteinExistence type="predicted"/>
<dbReference type="EMBL" id="JBHFQA010000012">
    <property type="protein sequence ID" value="KAL2090290.1"/>
    <property type="molecule type" value="Genomic_DNA"/>
</dbReference>
<accession>A0ABD1JTZ9</accession>
<sequence length="318" mass="35253">MLQMANTKNTSTEPQKNLSEGGKKNGNTSGNSGARKKVKPAATVVKSRYMQSPAKKPQQPKPAAPKKASHEATFQESSVCGDGVLQSTYLPGHALRPEFDMSVIAGNPSTSGPRIVEPPEPKPSKELLDLQAFFLTYLTAKMEHNTYMKKNEAEKQLVAMMEFERKLQAEVHQKKRLYHKREKLKQLNSLLDAQTAALTPVAELCSQFTQNYQTLATAVDATRHQLPVHNLQVEDYREQFLEEAVSSLKTSEELLQQHARGSEQESLAACENLSKIKEFGQDLNQQVVRGGSDLQGLSCLVSQLTVQGLLEKENLPLP</sequence>
<comment type="caution">
    <text evidence="2">The sequence shown here is derived from an EMBL/GenBank/DDBJ whole genome shotgun (WGS) entry which is preliminary data.</text>
</comment>
<organism evidence="2 3">
    <name type="scientific">Coilia grayii</name>
    <name type="common">Gray's grenadier anchovy</name>
    <dbReference type="NCBI Taxonomy" id="363190"/>
    <lineage>
        <taxon>Eukaryota</taxon>
        <taxon>Metazoa</taxon>
        <taxon>Chordata</taxon>
        <taxon>Craniata</taxon>
        <taxon>Vertebrata</taxon>
        <taxon>Euteleostomi</taxon>
        <taxon>Actinopterygii</taxon>
        <taxon>Neopterygii</taxon>
        <taxon>Teleostei</taxon>
        <taxon>Clupei</taxon>
        <taxon>Clupeiformes</taxon>
        <taxon>Clupeoidei</taxon>
        <taxon>Engraulidae</taxon>
        <taxon>Coilinae</taxon>
        <taxon>Coilia</taxon>
    </lineage>
</organism>
<protein>
    <recommendedName>
        <fullName evidence="4">HAUS augmin-like complex subunit 8</fullName>
    </recommendedName>
</protein>
<gene>
    <name evidence="2" type="ORF">ACEWY4_014978</name>
</gene>